<dbReference type="GO" id="GO:0004575">
    <property type="term" value="F:sucrose alpha-glucosidase activity"/>
    <property type="evidence" value="ECO:0007669"/>
    <property type="project" value="TreeGrafter"/>
</dbReference>
<dbReference type="InterPro" id="IPR013189">
    <property type="entry name" value="Glyco_hydro_32_C"/>
</dbReference>
<comment type="similarity">
    <text evidence="1">Belongs to the glycosyl hydrolase 32 family.</text>
</comment>
<dbReference type="CDD" id="cd18622">
    <property type="entry name" value="GH32_Inu-like"/>
    <property type="match status" value="1"/>
</dbReference>
<feature type="domain" description="Cadherin-like beta-sandwich-like" evidence="7">
    <location>
        <begin position="1292"/>
        <end position="1367"/>
    </location>
</feature>
<dbReference type="RefSeq" id="WP_262398328.1">
    <property type="nucleotide sequence ID" value="NZ_JACRTC010000008.1"/>
</dbReference>
<dbReference type="InterPro" id="IPR013320">
    <property type="entry name" value="ConA-like_dom_sf"/>
</dbReference>
<dbReference type="GO" id="GO:0005987">
    <property type="term" value="P:sucrose catabolic process"/>
    <property type="evidence" value="ECO:0007669"/>
    <property type="project" value="TreeGrafter"/>
</dbReference>
<dbReference type="SUPFAM" id="SSF75005">
    <property type="entry name" value="Arabinanase/levansucrase/invertase"/>
    <property type="match status" value="1"/>
</dbReference>
<keyword evidence="3" id="KW-0326">Glycosidase</keyword>
<evidence type="ECO:0000256" key="3">
    <source>
        <dbReference type="ARBA" id="ARBA00023295"/>
    </source>
</evidence>
<keyword evidence="9" id="KW-1185">Reference proteome</keyword>
<dbReference type="EMBL" id="JACRTC010000008">
    <property type="protein sequence ID" value="MBC8571246.1"/>
    <property type="molecule type" value="Genomic_DNA"/>
</dbReference>
<feature type="region of interest" description="Disordered" evidence="4">
    <location>
        <begin position="41"/>
        <end position="63"/>
    </location>
</feature>
<evidence type="ECO:0000259" key="7">
    <source>
        <dbReference type="Pfam" id="PF12733"/>
    </source>
</evidence>
<dbReference type="Proteomes" id="UP000660861">
    <property type="component" value="Unassembled WGS sequence"/>
</dbReference>
<dbReference type="SMART" id="SM00640">
    <property type="entry name" value="Glyco_32"/>
    <property type="match status" value="1"/>
</dbReference>
<dbReference type="SUPFAM" id="SSF49899">
    <property type="entry name" value="Concanavalin A-like lectins/glucanases"/>
    <property type="match status" value="1"/>
</dbReference>
<feature type="domain" description="Cadherin-like beta-sandwich-like" evidence="7">
    <location>
        <begin position="1188"/>
        <end position="1273"/>
    </location>
</feature>
<protein>
    <submittedName>
        <fullName evidence="8">Cadherin-like beta sandwich domain-containing protein</fullName>
    </submittedName>
</protein>
<evidence type="ECO:0000259" key="5">
    <source>
        <dbReference type="Pfam" id="PF00251"/>
    </source>
</evidence>
<dbReference type="InterPro" id="IPR001362">
    <property type="entry name" value="Glyco_hydro_32"/>
</dbReference>
<dbReference type="Pfam" id="PF12733">
    <property type="entry name" value="Cadherin-like"/>
    <property type="match status" value="3"/>
</dbReference>
<reference evidence="8" key="1">
    <citation type="submission" date="2020-08" db="EMBL/GenBank/DDBJ databases">
        <title>Genome public.</title>
        <authorList>
            <person name="Liu C."/>
            <person name="Sun Q."/>
        </authorList>
    </citation>
    <scope>NUCLEOTIDE SEQUENCE</scope>
    <source>
        <strain evidence="8">NSJ-54</strain>
    </source>
</reference>
<organism evidence="8 9">
    <name type="scientific">Zongyangia hominis</name>
    <dbReference type="NCBI Taxonomy" id="2763677"/>
    <lineage>
        <taxon>Bacteria</taxon>
        <taxon>Bacillati</taxon>
        <taxon>Bacillota</taxon>
        <taxon>Clostridia</taxon>
        <taxon>Eubacteriales</taxon>
        <taxon>Oscillospiraceae</taxon>
        <taxon>Zongyangia</taxon>
    </lineage>
</organism>
<evidence type="ECO:0000256" key="4">
    <source>
        <dbReference type="SAM" id="MobiDB-lite"/>
    </source>
</evidence>
<dbReference type="Pfam" id="PF00251">
    <property type="entry name" value="Glyco_hydro_32N"/>
    <property type="match status" value="1"/>
</dbReference>
<dbReference type="Pfam" id="PF08244">
    <property type="entry name" value="Glyco_hydro_32C"/>
    <property type="match status" value="1"/>
</dbReference>
<feature type="non-terminal residue" evidence="8">
    <location>
        <position position="1425"/>
    </location>
</feature>
<evidence type="ECO:0000256" key="2">
    <source>
        <dbReference type="ARBA" id="ARBA00022801"/>
    </source>
</evidence>
<feature type="region of interest" description="Disordered" evidence="4">
    <location>
        <begin position="243"/>
        <end position="263"/>
    </location>
</feature>
<accession>A0A926IBH4</accession>
<sequence length="1425" mass="154120">MEKKKYASGSGKGRQCLALLLSFMMVLTCIIPASAKELDKNGESNQSALVSPEESSGDNGLYRKPRLAKPAANALGGETLALDGAVIPAGSSALGSAAEGWTIANINDNNFVMFPHKLNDFTLEADVDILDGNWALGLAFGVQNIDSPASEFMATHVNPGRGNTWMFRSSDQVGLNVFGSLAGVDLAQTIHLKLVVEGTNFRFYVNDMDSPNSTGSYPAYAGGYVGLMSALTQTKFTNVTLKDKAESSSPEDPVAEGIIVPEGSDATGNPTDGYILNYLNRNNFAVFDTYAETLSFETDVEFLSESARAGGILFGVNDPNTVDTWSAVHLEAYSGNLRIFSDYGGIDQSAALPGVDLTQKNRLKLTIDEQNNVSIFVNDMDHPVLTAKYPSYRGGYVGFNCSLSQTKFSNYKITAGLVPEPELKATGLGKASGGAFSENGEGYVQQRTEEENITLFEPKVTAFDYTGTVELREAGEGAFAGLVFGDRQMKNPRAKWGAVELIPGEKKIRVVYNRITLKESEPLEDVDFNQPVELRVKIGAKNVLDVYVNGSADPVLSVGCETYNGGYVGFISRNGQASFEKLSLSALAEPRLDSLEVDGVPVDFNPDELMYLVHVGADTASVKVKATAPEGMAISIRGTPVESGVESGPIPVSGGHNAILISVTSDKYETVYNAAVYKELDQETLYEEPFRPRFHYSAAQNWINDPNGLSYNPHTGEYHMFYQYNPFGGGWGNMSWGHAVSKDLVHWKEMPVALYADEFGNMSSGSCVIDEKNTSGLFDESTPPDSRMVALFTHNSEFPCPGGIGPGVQDTVGGRQEQYLAYSKDGGTTWIQYEGNPVLPNEGYATYGNDFRDPKILWIEDESYDSGGIWLMVVAGGYARLYTSPDLIHWTFNSDIQDAAGNRIWTECPDLFQLPVDGGTDKWVYVGYVSPDEWYYVGELTKQDGVFHFRSETEKQSGNGGFVYATQSYYNDPQGRRILVSWLNDGSYGLPGKTWTGMQSIPMETKLVSYQDGYKMTSYPVEELKSLRLPDPLFTTENQTVSEGDENILKDVQGAFYDVEAVIDPGTATAFGLKLRVNGDQTLIVKYDTAKQTMDFHSATLDRSLSMIPMDDGKVKLRVLVDSYVVDAFGNDGITALTGLFVPDLNNMNDDGMEFYVEGGDVTVDSLNIYAMDSSWKEPSPQPVPTVLTDLTLSSALLTPQFSADVTEYTATVANSVDSIKVLPTYTGDAAVTVNGTEVTSGAYSADISLNVGENAITVVAGEKTYTIKITREKPAPVPTVLTGLALSTGTLAPNFSTEATEYTATVANSVDSIKVLPAYTGDTAVTVNGTEVASGAYSAGISLSVGENTITVVAGEKTYTIKVTREDKKPPVTETPFLDGLELSQGVLQPSFDKDVNAYSASVTNSVDSIQVKPFYSGEMAVTV</sequence>
<name>A0A926IBH4_9FIRM</name>
<comment type="caution">
    <text evidence="8">The sequence shown here is derived from an EMBL/GenBank/DDBJ whole genome shotgun (WGS) entry which is preliminary data.</text>
</comment>
<evidence type="ECO:0000259" key="6">
    <source>
        <dbReference type="Pfam" id="PF08244"/>
    </source>
</evidence>
<evidence type="ECO:0000313" key="8">
    <source>
        <dbReference type="EMBL" id="MBC8571246.1"/>
    </source>
</evidence>
<feature type="compositionally biased region" description="Polar residues" evidence="4">
    <location>
        <begin position="43"/>
        <end position="58"/>
    </location>
</feature>
<feature type="domain" description="Glycosyl hydrolase family 32 C-terminal" evidence="6">
    <location>
        <begin position="1024"/>
        <end position="1170"/>
    </location>
</feature>
<gene>
    <name evidence="8" type="ORF">H8709_10455</name>
</gene>
<dbReference type="PANTHER" id="PTHR42800:SF1">
    <property type="entry name" value="EXOINULINASE INUD (AFU_ORTHOLOGUE AFUA_5G00480)"/>
    <property type="match status" value="1"/>
</dbReference>
<dbReference type="PANTHER" id="PTHR42800">
    <property type="entry name" value="EXOINULINASE INUD (AFU_ORTHOLOGUE AFUA_5G00480)"/>
    <property type="match status" value="1"/>
</dbReference>
<feature type="domain" description="Glycosyl hydrolase family 32 N-terminal" evidence="5">
    <location>
        <begin position="695"/>
        <end position="1018"/>
    </location>
</feature>
<dbReference type="Gene3D" id="2.115.10.20">
    <property type="entry name" value="Glycosyl hydrolase domain, family 43"/>
    <property type="match status" value="1"/>
</dbReference>
<dbReference type="InterPro" id="IPR023296">
    <property type="entry name" value="Glyco_hydro_beta-prop_sf"/>
</dbReference>
<evidence type="ECO:0000313" key="9">
    <source>
        <dbReference type="Proteomes" id="UP000660861"/>
    </source>
</evidence>
<dbReference type="Gene3D" id="2.60.120.560">
    <property type="entry name" value="Exo-inulinase, domain 1"/>
    <property type="match status" value="4"/>
</dbReference>
<proteinExistence type="inferred from homology"/>
<dbReference type="InterPro" id="IPR013148">
    <property type="entry name" value="Glyco_hydro_32_N"/>
</dbReference>
<dbReference type="GO" id="GO:0005737">
    <property type="term" value="C:cytoplasm"/>
    <property type="evidence" value="ECO:0007669"/>
    <property type="project" value="TreeGrafter"/>
</dbReference>
<dbReference type="InterPro" id="IPR025883">
    <property type="entry name" value="Cadherin-like_domain"/>
</dbReference>
<evidence type="ECO:0000256" key="1">
    <source>
        <dbReference type="ARBA" id="ARBA00009902"/>
    </source>
</evidence>
<keyword evidence="2" id="KW-0378">Hydrolase</keyword>
<feature type="domain" description="Cadherin-like beta-sandwich-like" evidence="7">
    <location>
        <begin position="593"/>
        <end position="678"/>
    </location>
</feature>